<proteinExistence type="predicted"/>
<evidence type="ECO:0000313" key="3">
    <source>
        <dbReference type="Proteomes" id="UP001194580"/>
    </source>
</evidence>
<dbReference type="Proteomes" id="UP001194580">
    <property type="component" value="Unassembled WGS sequence"/>
</dbReference>
<evidence type="ECO:0000259" key="1">
    <source>
        <dbReference type="PROSITE" id="PS50405"/>
    </source>
</evidence>
<dbReference type="GO" id="GO:0004364">
    <property type="term" value="F:glutathione transferase activity"/>
    <property type="evidence" value="ECO:0007669"/>
    <property type="project" value="TreeGrafter"/>
</dbReference>
<dbReference type="Gene3D" id="3.40.30.10">
    <property type="entry name" value="Glutaredoxin"/>
    <property type="match status" value="1"/>
</dbReference>
<gene>
    <name evidence="2" type="primary">GSTS1_6</name>
    <name evidence="2" type="ORF">BGZ95_009450</name>
</gene>
<dbReference type="PANTHER" id="PTHR11571">
    <property type="entry name" value="GLUTATHIONE S-TRANSFERASE"/>
    <property type="match status" value="1"/>
</dbReference>
<dbReference type="PROSITE" id="PS50405">
    <property type="entry name" value="GST_CTER"/>
    <property type="match status" value="1"/>
</dbReference>
<dbReference type="Pfam" id="PF14497">
    <property type="entry name" value="GST_C_3"/>
    <property type="match status" value="1"/>
</dbReference>
<reference evidence="2" key="1">
    <citation type="journal article" date="2020" name="Fungal Divers.">
        <title>Resolving the Mortierellaceae phylogeny through synthesis of multi-gene phylogenetics and phylogenomics.</title>
        <authorList>
            <person name="Vandepol N."/>
            <person name="Liber J."/>
            <person name="Desiro A."/>
            <person name="Na H."/>
            <person name="Kennedy M."/>
            <person name="Barry K."/>
            <person name="Grigoriev I.V."/>
            <person name="Miller A.N."/>
            <person name="O'Donnell K."/>
            <person name="Stajich J.E."/>
            <person name="Bonito G."/>
        </authorList>
    </citation>
    <scope>NUCLEOTIDE SEQUENCE</scope>
    <source>
        <strain evidence="2">NRRL 28262</strain>
    </source>
</reference>
<dbReference type="Gene3D" id="1.20.1050.10">
    <property type="match status" value="1"/>
</dbReference>
<dbReference type="InterPro" id="IPR050213">
    <property type="entry name" value="GST_superfamily"/>
</dbReference>
<dbReference type="SUPFAM" id="SSF47616">
    <property type="entry name" value="GST C-terminal domain-like"/>
    <property type="match status" value="1"/>
</dbReference>
<organism evidence="2 3">
    <name type="scientific">Linnemannia exigua</name>
    <dbReference type="NCBI Taxonomy" id="604196"/>
    <lineage>
        <taxon>Eukaryota</taxon>
        <taxon>Fungi</taxon>
        <taxon>Fungi incertae sedis</taxon>
        <taxon>Mucoromycota</taxon>
        <taxon>Mortierellomycotina</taxon>
        <taxon>Mortierellomycetes</taxon>
        <taxon>Mortierellales</taxon>
        <taxon>Mortierellaceae</taxon>
        <taxon>Linnemannia</taxon>
    </lineage>
</organism>
<accession>A0AAD4HAI9</accession>
<keyword evidence="3" id="KW-1185">Reference proteome</keyword>
<dbReference type="InterPro" id="IPR010987">
    <property type="entry name" value="Glutathione-S-Trfase_C-like"/>
</dbReference>
<dbReference type="GO" id="GO:0006749">
    <property type="term" value="P:glutathione metabolic process"/>
    <property type="evidence" value="ECO:0007669"/>
    <property type="project" value="TreeGrafter"/>
</dbReference>
<dbReference type="InterPro" id="IPR004046">
    <property type="entry name" value="GST_C"/>
</dbReference>
<evidence type="ECO:0000313" key="2">
    <source>
        <dbReference type="EMBL" id="KAG0280608.1"/>
    </source>
</evidence>
<name>A0AAD4HAI9_9FUNG</name>
<feature type="domain" description="GST C-terminal" evidence="1">
    <location>
        <begin position="121"/>
        <end position="256"/>
    </location>
</feature>
<sequence length="268" mass="30641">MTRAKLDFVATDSTLTSSQKAEILKADNKDLSFAYTYWELTSAGSTSREMLVYGKAHYEFNYTTFEGWASGTVPTVFSALPVLQIKDLRPSSKSHGQEVVLAEAMVIDTFLARRFGLLGDNEWESLAIQSFYSNIHYLRERCARSTLFVAPELRKKGRDEFLNTTLVKFCEDHEHHLKANGSNGHYVGDKLSLADIHLSNIIHFFTTVQWGKMALDCFQQYESLWKVEETVKKVPAIAEWRQTDLYKGLVEKSIVFYTVYHAIPEDKP</sequence>
<comment type="caution">
    <text evidence="2">The sequence shown here is derived from an EMBL/GenBank/DDBJ whole genome shotgun (WGS) entry which is preliminary data.</text>
</comment>
<protein>
    <submittedName>
        <fullName evidence="2">Glutathione S-transferase S1</fullName>
    </submittedName>
</protein>
<dbReference type="InterPro" id="IPR036282">
    <property type="entry name" value="Glutathione-S-Trfase_C_sf"/>
</dbReference>
<dbReference type="AlphaFoldDB" id="A0AAD4HAI9"/>
<dbReference type="EMBL" id="JAAAIL010000056">
    <property type="protein sequence ID" value="KAG0280608.1"/>
    <property type="molecule type" value="Genomic_DNA"/>
</dbReference>